<organism evidence="2 3">
    <name type="scientific">Cerrena zonata</name>
    <dbReference type="NCBI Taxonomy" id="2478898"/>
    <lineage>
        <taxon>Eukaryota</taxon>
        <taxon>Fungi</taxon>
        <taxon>Dikarya</taxon>
        <taxon>Basidiomycota</taxon>
        <taxon>Agaricomycotina</taxon>
        <taxon>Agaricomycetes</taxon>
        <taxon>Polyporales</taxon>
        <taxon>Cerrenaceae</taxon>
        <taxon>Cerrena</taxon>
    </lineage>
</organism>
<evidence type="ECO:0000256" key="1">
    <source>
        <dbReference type="SAM" id="MobiDB-lite"/>
    </source>
</evidence>
<sequence>MSDSIVFHQRNAEPEWYSDFSHVVWKENCVVASNHPKDKDLPAGNGLMMSQDQPFHLALLTHRQWGHDKFWYLCMLPEHPSLVRDPLFSPLSIPFHHLPIVSTPDGGFTLADSIVQSWQRLQYLTVLSYNVLKEKFLPLVPLATTLPPYPQRCGFAEKHPTEMTARKAAHRARKIFLGWLCLLSCTVAASRRVAKASPPAWFQTLAMSKARFPPFWLDKIASSPIISEFSSLVPRRGMAVNMSVEWGFWTLYPVLRVAGVPLWLCFPHGSRLHYKLGQLLFPSKASIDRARASFDEANCSSSSAPGEGSYDDSTDNTRNTADEQSAAPQSPPRDALTAFFQQRKMVHDRREISTPTDASEVEKKRARGKRLYAKSGVYEWIELECYPWYERRKVARADREEVWSSYTGNQRIYDELTDEWDCVADFAPLESVDCTIVGCRDPHHDHEDDHAGLSLSGCEELFPLGDHSDLSCHDTLIEGKQGEVGALWFSSARMDPFLDVLRYRYGLNWPDSPREGTEVLDAETRLSVLKALRRMVQEECIKYTEWQTAPVVDVLIRFAATIERNEMVDVALSDCHVPDEDFIRQHNLWGFTLSKASPVEGLPHFFAIKTVNSSMSGWVIAVETRTSLRETLRRRWGPGNAQLGRAFLERGIPFRMLWKEALPPAEVLPHLVNPIYRWDRWTFSVADYQSYVNRRLQLFENKAVASAALRAGGILWRLALESYVDLDQVTSVTAIDYVGSLRMAYLGSSLMVYDDLPFDIAETVVGVYKVFTGKGEQTADVSWWPKQSTWNASGFNCGHWTTQCEEWFRRRRDAIVKGEAAPRKTKEWHGALKLRLSAMKDLRRSMEQEL</sequence>
<comment type="caution">
    <text evidence="2">The sequence shown here is derived from an EMBL/GenBank/DDBJ whole genome shotgun (WGS) entry which is preliminary data.</text>
</comment>
<gene>
    <name evidence="2" type="ORF">QCA50_019366</name>
</gene>
<dbReference type="Proteomes" id="UP001385951">
    <property type="component" value="Unassembled WGS sequence"/>
</dbReference>
<accession>A0AAW0FF27</accession>
<evidence type="ECO:0000313" key="3">
    <source>
        <dbReference type="Proteomes" id="UP001385951"/>
    </source>
</evidence>
<proteinExistence type="predicted"/>
<protein>
    <submittedName>
        <fullName evidence="2">Uncharacterized protein</fullName>
    </submittedName>
</protein>
<name>A0AAW0FF27_9APHY</name>
<evidence type="ECO:0000313" key="2">
    <source>
        <dbReference type="EMBL" id="KAK7677675.1"/>
    </source>
</evidence>
<keyword evidence="3" id="KW-1185">Reference proteome</keyword>
<reference evidence="2 3" key="1">
    <citation type="submission" date="2022-09" db="EMBL/GenBank/DDBJ databases">
        <authorList>
            <person name="Palmer J.M."/>
        </authorList>
    </citation>
    <scope>NUCLEOTIDE SEQUENCE [LARGE SCALE GENOMIC DNA]</scope>
    <source>
        <strain evidence="2 3">DSM 7382</strain>
    </source>
</reference>
<feature type="region of interest" description="Disordered" evidence="1">
    <location>
        <begin position="297"/>
        <end position="333"/>
    </location>
</feature>
<dbReference type="AlphaFoldDB" id="A0AAW0FF27"/>
<dbReference type="EMBL" id="JASBNA010000084">
    <property type="protein sequence ID" value="KAK7677675.1"/>
    <property type="molecule type" value="Genomic_DNA"/>
</dbReference>
<feature type="compositionally biased region" description="Polar residues" evidence="1">
    <location>
        <begin position="316"/>
        <end position="328"/>
    </location>
</feature>